<protein>
    <submittedName>
        <fullName evidence="2">Uncharacterized protein</fullName>
    </submittedName>
</protein>
<feature type="transmembrane region" description="Helical" evidence="1">
    <location>
        <begin position="120"/>
        <end position="142"/>
    </location>
</feature>
<dbReference type="Pfam" id="PF22564">
    <property type="entry name" value="HAAS"/>
    <property type="match status" value="1"/>
</dbReference>
<keyword evidence="1" id="KW-0472">Membrane</keyword>
<accession>A0A919WG67</accession>
<keyword evidence="1" id="KW-1133">Transmembrane helix</keyword>
<sequence>MDLIKIYIQEVTRRLPEKNREDIALELSSTIGDMLPDEYSDEDVNSVLEKLGSPVALAYGYRDKPMYLIGPRYFDVYVSLLKMIFPIALIVSFISIFAEYTTGYSEESLIKVMVSLLSKGILTIFEVGIQFLFWITLVFVILERTDKGNNGQPLTATFKKWKPEDLKDIPYIPKKKTISRIEIFGSLLWIGIWATLYFYAERLLGVYTGSLEGLKLVAPMFNQEILLRYWPLIIIVIGLELTFVLYKLIKGQWTKRVAIFNTVQELVGAVAFIIIIVTPNLLTLEFIDYMTELFSITSTQFMSLIIGGGIFILLISSAMSIFDGFRKAKIG</sequence>
<feature type="transmembrane region" description="Helical" evidence="1">
    <location>
        <begin position="181"/>
        <end position="200"/>
    </location>
</feature>
<dbReference type="AlphaFoldDB" id="A0A919WG67"/>
<dbReference type="EMBL" id="BORC01000002">
    <property type="protein sequence ID" value="GIN61187.1"/>
    <property type="molecule type" value="Genomic_DNA"/>
</dbReference>
<keyword evidence="1" id="KW-0812">Transmembrane</keyword>
<feature type="transmembrane region" description="Helical" evidence="1">
    <location>
        <begin position="258"/>
        <end position="281"/>
    </location>
</feature>
<gene>
    <name evidence="2" type="ORF">J27TS8_11800</name>
</gene>
<feature type="transmembrane region" description="Helical" evidence="1">
    <location>
        <begin position="301"/>
        <end position="322"/>
    </location>
</feature>
<feature type="transmembrane region" description="Helical" evidence="1">
    <location>
        <begin position="76"/>
        <end position="100"/>
    </location>
</feature>
<evidence type="ECO:0000256" key="1">
    <source>
        <dbReference type="SAM" id="Phobius"/>
    </source>
</evidence>
<reference evidence="2" key="1">
    <citation type="submission" date="2021-03" db="EMBL/GenBank/DDBJ databases">
        <title>Antimicrobial resistance genes in bacteria isolated from Japanese honey, and their potential for conferring macrolide and lincosamide resistance in the American foulbrood pathogen Paenibacillus larvae.</title>
        <authorList>
            <person name="Okamoto M."/>
            <person name="Kumagai M."/>
            <person name="Kanamori H."/>
            <person name="Takamatsu D."/>
        </authorList>
    </citation>
    <scope>NUCLEOTIDE SEQUENCE</scope>
    <source>
        <strain evidence="2">J27TS8</strain>
    </source>
</reference>
<keyword evidence="3" id="KW-1185">Reference proteome</keyword>
<feature type="transmembrane region" description="Helical" evidence="1">
    <location>
        <begin position="229"/>
        <end position="246"/>
    </location>
</feature>
<dbReference type="OrthoDB" id="116789at2"/>
<organism evidence="2 3">
    <name type="scientific">Robertmurraya siralis</name>
    <dbReference type="NCBI Taxonomy" id="77777"/>
    <lineage>
        <taxon>Bacteria</taxon>
        <taxon>Bacillati</taxon>
        <taxon>Bacillota</taxon>
        <taxon>Bacilli</taxon>
        <taxon>Bacillales</taxon>
        <taxon>Bacillaceae</taxon>
        <taxon>Robertmurraya</taxon>
    </lineage>
</organism>
<comment type="caution">
    <text evidence="2">The sequence shown here is derived from an EMBL/GenBank/DDBJ whole genome shotgun (WGS) entry which is preliminary data.</text>
</comment>
<proteinExistence type="predicted"/>
<name>A0A919WG67_9BACI</name>
<dbReference type="Proteomes" id="UP000682111">
    <property type="component" value="Unassembled WGS sequence"/>
</dbReference>
<evidence type="ECO:0000313" key="3">
    <source>
        <dbReference type="Proteomes" id="UP000682111"/>
    </source>
</evidence>
<dbReference type="RefSeq" id="WP_137742741.1">
    <property type="nucleotide sequence ID" value="NZ_BORC01000002.1"/>
</dbReference>
<evidence type="ECO:0000313" key="2">
    <source>
        <dbReference type="EMBL" id="GIN61187.1"/>
    </source>
</evidence>